<keyword evidence="2" id="KW-1185">Reference proteome</keyword>
<dbReference type="RefSeq" id="WP_380129982.1">
    <property type="nucleotide sequence ID" value="NZ_JBHSEG010000008.1"/>
</dbReference>
<evidence type="ECO:0000313" key="1">
    <source>
        <dbReference type="EMBL" id="MFC4455269.1"/>
    </source>
</evidence>
<protein>
    <recommendedName>
        <fullName evidence="3">SMI1/KNR4 family protein</fullName>
    </recommendedName>
</protein>
<comment type="caution">
    <text evidence="1">The sequence shown here is derived from an EMBL/GenBank/DDBJ whole genome shotgun (WGS) entry which is preliminary data.</text>
</comment>
<evidence type="ECO:0000313" key="2">
    <source>
        <dbReference type="Proteomes" id="UP001595939"/>
    </source>
</evidence>
<gene>
    <name evidence="1" type="ORF">ACFO0P_15940</name>
</gene>
<evidence type="ECO:0008006" key="3">
    <source>
        <dbReference type="Google" id="ProtNLM"/>
    </source>
</evidence>
<dbReference type="Proteomes" id="UP001595939">
    <property type="component" value="Unassembled WGS sequence"/>
</dbReference>
<reference evidence="2" key="1">
    <citation type="journal article" date="2019" name="Int. J. Syst. Evol. Microbiol.">
        <title>The Global Catalogue of Microorganisms (GCM) 10K type strain sequencing project: providing services to taxonomists for standard genome sequencing and annotation.</title>
        <authorList>
            <consortium name="The Broad Institute Genomics Platform"/>
            <consortium name="The Broad Institute Genome Sequencing Center for Infectious Disease"/>
            <person name="Wu L."/>
            <person name="Ma J."/>
        </authorList>
    </citation>
    <scope>NUCLEOTIDE SEQUENCE [LARGE SCALE GENOMIC DNA]</scope>
    <source>
        <strain evidence="2">CCUG 39970</strain>
    </source>
</reference>
<dbReference type="EMBL" id="JBHSEG010000008">
    <property type="protein sequence ID" value="MFC4455269.1"/>
    <property type="molecule type" value="Genomic_DNA"/>
</dbReference>
<name>A0ABV8Y8J2_9DEIO</name>
<organism evidence="1 2">
    <name type="scientific">Deinococcus sonorensis</name>
    <dbReference type="NCBI Taxonomy" id="309891"/>
    <lineage>
        <taxon>Bacteria</taxon>
        <taxon>Thermotogati</taxon>
        <taxon>Deinococcota</taxon>
        <taxon>Deinococci</taxon>
        <taxon>Deinococcales</taxon>
        <taxon>Deinococcaceae</taxon>
        <taxon>Deinococcus</taxon>
    </lineage>
</organism>
<proteinExistence type="predicted"/>
<accession>A0ABV8Y8J2</accession>
<sequence>MPLQLECPAYPKVQTLAQRSRVLAMLDAILSPEWQYRYFSYNQSWSVHQEMASMRDGAGTHYFMLFVPGGCAIKEFDLDRLQGADFDDLRFVAEVAALAPEPYQPFFNEPAFVLSETSAIAWFDVERQTWFRVEHPSAQPSSAELMQMVLGGTPESYVAWATEYFEVEVPLTAVKQLFSFSPLTPDIVHQLNADVNMDDLMEDITEIGYPVEE</sequence>